<evidence type="ECO:0000256" key="2">
    <source>
        <dbReference type="ARBA" id="ARBA00023125"/>
    </source>
</evidence>
<proteinExistence type="predicted"/>
<dbReference type="InterPro" id="IPR009061">
    <property type="entry name" value="DNA-bd_dom_put_sf"/>
</dbReference>
<keyword evidence="2" id="KW-0238">DNA-binding</keyword>
<reference evidence="6 7" key="1">
    <citation type="journal article" date="2015" name="Genome Announc.">
        <title>Draft Genome Sequence of Burkholderia sp. Strain PML1(12), an Ectomycorrhizosphere-Inhabiting Bacterium with Effective Mineral-Weathering Ability.</title>
        <authorList>
            <person name="Uroz S."/>
            <person name="Oger P."/>
        </authorList>
    </citation>
    <scope>NUCLEOTIDE SEQUENCE [LARGE SCALE GENOMIC DNA]</scope>
    <source>
        <strain evidence="7">PML1(12)</strain>
    </source>
</reference>
<evidence type="ECO:0000256" key="4">
    <source>
        <dbReference type="SAM" id="MobiDB-lite"/>
    </source>
</evidence>
<keyword evidence="7" id="KW-1185">Reference proteome</keyword>
<name>A0A0J1CIG9_9BURK</name>
<dbReference type="OrthoDB" id="9808480at2"/>
<evidence type="ECO:0000313" key="6">
    <source>
        <dbReference type="EMBL" id="KLU20510.1"/>
    </source>
</evidence>
<dbReference type="Proteomes" id="UP000035963">
    <property type="component" value="Unassembled WGS sequence"/>
</dbReference>
<accession>A0A0J1CIG9</accession>
<evidence type="ECO:0000313" key="7">
    <source>
        <dbReference type="Proteomes" id="UP000035963"/>
    </source>
</evidence>
<keyword evidence="3" id="KW-0804">Transcription</keyword>
<organism evidence="6 7">
    <name type="scientific">Caballeronia mineralivorans PML1(12)</name>
    <dbReference type="NCBI Taxonomy" id="908627"/>
    <lineage>
        <taxon>Bacteria</taxon>
        <taxon>Pseudomonadati</taxon>
        <taxon>Pseudomonadota</taxon>
        <taxon>Betaproteobacteria</taxon>
        <taxon>Burkholderiales</taxon>
        <taxon>Burkholderiaceae</taxon>
        <taxon>Caballeronia</taxon>
    </lineage>
</organism>
<dbReference type="SUPFAM" id="SSF46955">
    <property type="entry name" value="Putative DNA-binding domain"/>
    <property type="match status" value="1"/>
</dbReference>
<dbReference type="PRINTS" id="PR00040">
    <property type="entry name" value="HTHMERR"/>
</dbReference>
<keyword evidence="1" id="KW-0805">Transcription regulation</keyword>
<dbReference type="GO" id="GO:0003677">
    <property type="term" value="F:DNA binding"/>
    <property type="evidence" value="ECO:0007669"/>
    <property type="project" value="UniProtKB-KW"/>
</dbReference>
<dbReference type="Pfam" id="PF13411">
    <property type="entry name" value="MerR_1"/>
    <property type="match status" value="1"/>
</dbReference>
<feature type="domain" description="HTH merR-type" evidence="5">
    <location>
        <begin position="1"/>
        <end position="69"/>
    </location>
</feature>
<dbReference type="PROSITE" id="PS00552">
    <property type="entry name" value="HTH_MERR_1"/>
    <property type="match status" value="1"/>
</dbReference>
<evidence type="ECO:0000259" key="5">
    <source>
        <dbReference type="PROSITE" id="PS50937"/>
    </source>
</evidence>
<dbReference type="Gene3D" id="1.10.1660.10">
    <property type="match status" value="1"/>
</dbReference>
<dbReference type="RefSeq" id="WP_047897979.1">
    <property type="nucleotide sequence ID" value="NZ_AEJF01000251.1"/>
</dbReference>
<dbReference type="PROSITE" id="PS50937">
    <property type="entry name" value="HTH_MERR_2"/>
    <property type="match status" value="1"/>
</dbReference>
<dbReference type="InterPro" id="IPR000551">
    <property type="entry name" value="MerR-type_HTH_dom"/>
</dbReference>
<feature type="region of interest" description="Disordered" evidence="4">
    <location>
        <begin position="130"/>
        <end position="151"/>
    </location>
</feature>
<dbReference type="PANTHER" id="PTHR30204">
    <property type="entry name" value="REDOX-CYCLING DRUG-SENSING TRANSCRIPTIONAL ACTIVATOR SOXR"/>
    <property type="match status" value="1"/>
</dbReference>
<gene>
    <name evidence="6" type="ORF">EOS_41125</name>
</gene>
<dbReference type="InterPro" id="IPR047057">
    <property type="entry name" value="MerR_fam"/>
</dbReference>
<protein>
    <recommendedName>
        <fullName evidence="5">HTH merR-type domain-containing protein</fullName>
    </recommendedName>
</protein>
<dbReference type="PANTHER" id="PTHR30204:SF94">
    <property type="entry name" value="HEAVY METAL-DEPENDENT TRANSCRIPTIONAL REGULATOR HI_0293-RELATED"/>
    <property type="match status" value="1"/>
</dbReference>
<dbReference type="EMBL" id="AEJF01000251">
    <property type="protein sequence ID" value="KLU20510.1"/>
    <property type="molecule type" value="Genomic_DNA"/>
</dbReference>
<comment type="caution">
    <text evidence="6">The sequence shown here is derived from an EMBL/GenBank/DDBJ whole genome shotgun (WGS) entry which is preliminary data.</text>
</comment>
<dbReference type="SMART" id="SM00422">
    <property type="entry name" value="HTH_MERR"/>
    <property type="match status" value="1"/>
</dbReference>
<evidence type="ECO:0000256" key="3">
    <source>
        <dbReference type="ARBA" id="ARBA00023163"/>
    </source>
</evidence>
<dbReference type="GO" id="GO:0003700">
    <property type="term" value="F:DNA-binding transcription factor activity"/>
    <property type="evidence" value="ECO:0007669"/>
    <property type="project" value="InterPro"/>
</dbReference>
<evidence type="ECO:0000256" key="1">
    <source>
        <dbReference type="ARBA" id="ARBA00023015"/>
    </source>
</evidence>
<dbReference type="AlphaFoldDB" id="A0A0J1CIG9"/>
<sequence length="151" mass="16749">MNIGQAANASGVSTKMIRYYESIGLIQVAGRKEGGYRIYGPNDVRLLRFIHQARALRFSIEQIRILLAIWQDPQHAGSGVMAIVEEHIAALDTQIDELAETRDKLLHLVDRCTGNQRSSCLILEEISRGDVQTTESQTPRESGKAASQSID</sequence>